<reference evidence="2" key="2">
    <citation type="submission" date="2018-05" db="EMBL/GenBank/DDBJ databases">
        <title>OgluRS3 (Oryza glumaepatula Reference Sequence Version 3).</title>
        <authorList>
            <person name="Zhang J."/>
            <person name="Kudrna D."/>
            <person name="Lee S."/>
            <person name="Talag J."/>
            <person name="Welchert J."/>
            <person name="Wing R.A."/>
        </authorList>
    </citation>
    <scope>NUCLEOTIDE SEQUENCE [LARGE SCALE GENOMIC DNA]</scope>
</reference>
<proteinExistence type="predicted"/>
<evidence type="ECO:0000313" key="3">
    <source>
        <dbReference type="Proteomes" id="UP000026961"/>
    </source>
</evidence>
<dbReference type="HOGENOM" id="CLU_964353_0_0_1"/>
<feature type="region of interest" description="Disordered" evidence="1">
    <location>
        <begin position="1"/>
        <end position="44"/>
    </location>
</feature>
<dbReference type="AlphaFoldDB" id="A0A0E0B7U0"/>
<evidence type="ECO:0000256" key="1">
    <source>
        <dbReference type="SAM" id="MobiDB-lite"/>
    </source>
</evidence>
<feature type="compositionally biased region" description="Basic residues" evidence="1">
    <location>
        <begin position="138"/>
        <end position="163"/>
    </location>
</feature>
<reference evidence="2" key="1">
    <citation type="submission" date="2015-04" db="UniProtKB">
        <authorList>
            <consortium name="EnsemblPlants"/>
        </authorList>
    </citation>
    <scope>IDENTIFICATION</scope>
</reference>
<dbReference type="Gramene" id="OGLUM10G02250.1">
    <property type="protein sequence ID" value="OGLUM10G02250.1"/>
    <property type="gene ID" value="OGLUM10G02250"/>
</dbReference>
<feature type="compositionally biased region" description="Basic and acidic residues" evidence="1">
    <location>
        <begin position="21"/>
        <end position="38"/>
    </location>
</feature>
<dbReference type="EnsemblPlants" id="OGLUM10G02250.1">
    <property type="protein sequence ID" value="OGLUM10G02250.1"/>
    <property type="gene ID" value="OGLUM10G02250"/>
</dbReference>
<feature type="region of interest" description="Disordered" evidence="1">
    <location>
        <begin position="138"/>
        <end position="196"/>
    </location>
</feature>
<keyword evidence="3" id="KW-1185">Reference proteome</keyword>
<organism evidence="2">
    <name type="scientific">Oryza glumipatula</name>
    <dbReference type="NCBI Taxonomy" id="40148"/>
    <lineage>
        <taxon>Eukaryota</taxon>
        <taxon>Viridiplantae</taxon>
        <taxon>Streptophyta</taxon>
        <taxon>Embryophyta</taxon>
        <taxon>Tracheophyta</taxon>
        <taxon>Spermatophyta</taxon>
        <taxon>Magnoliopsida</taxon>
        <taxon>Liliopsida</taxon>
        <taxon>Poales</taxon>
        <taxon>Poaceae</taxon>
        <taxon>BOP clade</taxon>
        <taxon>Oryzoideae</taxon>
        <taxon>Oryzeae</taxon>
        <taxon>Oryzinae</taxon>
        <taxon>Oryza</taxon>
    </lineage>
</organism>
<sequence length="289" mass="32566">MERINGETPTAPIWAGSRRKERNETDADDTCGHTDKRRVASHGEASYPMAARRLRQRSKATRDRKEVLDLAGGHMAAAGQGGAIEEEVLDLAGSHTAVGCRQRRIGQEALNLTNGHTAAATMWQRILIKVYEIGNHNPARKVQNKRRERQDRVRRRQKSGRKIPPRETNSKGRRHPAPWIEQKAAEGKGSGPYPTTAAAAEEKLSRRRRRAVAWGSGGETEEDIKLIEFKDSQAHNLSQHLMDIEQMIKFCDKIFALEAFKHVATSQITSCGYEDMIRKTQHMMQTTNI</sequence>
<protein>
    <submittedName>
        <fullName evidence="2">Uncharacterized protein</fullName>
    </submittedName>
</protein>
<accession>A0A0E0B7U0</accession>
<name>A0A0E0B7U0_9ORYZ</name>
<evidence type="ECO:0000313" key="2">
    <source>
        <dbReference type="EnsemblPlants" id="OGLUM10G02250.1"/>
    </source>
</evidence>
<dbReference type="Proteomes" id="UP000026961">
    <property type="component" value="Chromosome 10"/>
</dbReference>